<reference evidence="3" key="2">
    <citation type="submission" date="2024-04" db="EMBL/GenBank/DDBJ databases">
        <authorList>
            <person name="Chen Y."/>
            <person name="Shah S."/>
            <person name="Dougan E. K."/>
            <person name="Thang M."/>
            <person name="Chan C."/>
        </authorList>
    </citation>
    <scope>NUCLEOTIDE SEQUENCE [LARGE SCALE GENOMIC DNA]</scope>
</reference>
<evidence type="ECO:0000313" key="3">
    <source>
        <dbReference type="EMBL" id="CAL1161037.1"/>
    </source>
</evidence>
<reference evidence="2" key="1">
    <citation type="submission" date="2022-10" db="EMBL/GenBank/DDBJ databases">
        <authorList>
            <person name="Chen Y."/>
            <person name="Dougan E. K."/>
            <person name="Chan C."/>
            <person name="Rhodes N."/>
            <person name="Thang M."/>
        </authorList>
    </citation>
    <scope>NUCLEOTIDE SEQUENCE</scope>
</reference>
<name>A0A9P1GEE4_9DINO</name>
<dbReference type="Proteomes" id="UP001152797">
    <property type="component" value="Unassembled WGS sequence"/>
</dbReference>
<dbReference type="EMBL" id="CAMXCT030004101">
    <property type="protein sequence ID" value="CAL4794974.1"/>
    <property type="molecule type" value="Genomic_DNA"/>
</dbReference>
<gene>
    <name evidence="2" type="ORF">C1SCF055_LOCUS33200</name>
</gene>
<feature type="compositionally biased region" description="Low complexity" evidence="1">
    <location>
        <begin position="336"/>
        <end position="348"/>
    </location>
</feature>
<comment type="caution">
    <text evidence="2">The sequence shown here is derived from an EMBL/GenBank/DDBJ whole genome shotgun (WGS) entry which is preliminary data.</text>
</comment>
<feature type="region of interest" description="Disordered" evidence="1">
    <location>
        <begin position="325"/>
        <end position="355"/>
    </location>
</feature>
<accession>A0A9P1GEE4</accession>
<dbReference type="EMBL" id="CAMXCT010004101">
    <property type="protein sequence ID" value="CAI4007662.1"/>
    <property type="molecule type" value="Genomic_DNA"/>
</dbReference>
<evidence type="ECO:0000256" key="1">
    <source>
        <dbReference type="SAM" id="MobiDB-lite"/>
    </source>
</evidence>
<sequence>MKLQAALLQTTWSQTVLDIESDLSALENWSSKFQIFASQQGGLDVQYLASRYSRGKEAVAGFMEQRHVFANVKQITLAQGEIVEKQASLGRSLLLVGRALSVDESLSLVQAVCGGNSSTLGFVLMSFDVQEVSLIYKESTHGGDKRKTNQHCLALTSGAQKHVEWSKSRMMLGSLTGIDRARVTDLQNPDDDRPLAPHFRVQQRGVEASKSILMKMLDGLQLPEGSPILVVDCLPNKFGEWSQACAQLQLDELLGNNKALAITYLGICLSDDPNMRSLSSTIAGQFMAKWIPEMIKTKYGASQSTALSKLEDQIANNRELAKALKGSLEESGGGDPSPSGSVPGESGSRTLASPDFTGAVDVPNFTTRVVLESKPIDDFYNGRTIQCEATLAGETNLRICKDSTGSLWLANDGGCAELGPKELFGFNLGAFTEVVAGDAATIADSIPWLVTSDLQVVCVVFEKDGSTQKELMTVADTMCWIARTKGATEAAMLDHDLEPLTEDGPNGQKIPKQFRYRIIPKSKVNSFKPKKLEGDTALVRYSQFGAIFDMFKNLPSTSNFGIVWEVKVSDGIPSVVTPAKPKFYFKSITTVPAKTAVLVQ</sequence>
<proteinExistence type="predicted"/>
<organism evidence="2">
    <name type="scientific">Cladocopium goreaui</name>
    <dbReference type="NCBI Taxonomy" id="2562237"/>
    <lineage>
        <taxon>Eukaryota</taxon>
        <taxon>Sar</taxon>
        <taxon>Alveolata</taxon>
        <taxon>Dinophyceae</taxon>
        <taxon>Suessiales</taxon>
        <taxon>Symbiodiniaceae</taxon>
        <taxon>Cladocopium</taxon>
    </lineage>
</organism>
<dbReference type="EMBL" id="CAMXCT020004101">
    <property type="protein sequence ID" value="CAL1161037.1"/>
    <property type="molecule type" value="Genomic_DNA"/>
</dbReference>
<dbReference type="AlphaFoldDB" id="A0A9P1GEE4"/>
<keyword evidence="5" id="KW-1185">Reference proteome</keyword>
<evidence type="ECO:0000313" key="4">
    <source>
        <dbReference type="EMBL" id="CAL4794974.1"/>
    </source>
</evidence>
<evidence type="ECO:0000313" key="5">
    <source>
        <dbReference type="Proteomes" id="UP001152797"/>
    </source>
</evidence>
<evidence type="ECO:0000313" key="2">
    <source>
        <dbReference type="EMBL" id="CAI4007662.1"/>
    </source>
</evidence>
<protein>
    <submittedName>
        <fullName evidence="4">7,8-didemethyl-8-hydroxy-5-deazariboflavin synthase</fullName>
    </submittedName>
</protein>